<keyword evidence="1" id="KW-1133">Transmembrane helix</keyword>
<keyword evidence="1" id="KW-0472">Membrane</keyword>
<name>A0AA37V988_9BACT</name>
<sequence>MLRSIGAIALGFLVIGCLAFGTDAAIRSTVPQHFGAGGRLDDVGLLLLTQLYVFVYATFGCWLTARLAPSRPMRHALILGALGLAFNVAGTIAMWDTAPAWYHVVALALVMPAAWLGGWLRERQLARGAGQLAAA</sequence>
<keyword evidence="1" id="KW-0812">Transmembrane</keyword>
<feature type="transmembrane region" description="Helical" evidence="1">
    <location>
        <begin position="101"/>
        <end position="120"/>
    </location>
</feature>
<evidence type="ECO:0000313" key="2">
    <source>
        <dbReference type="EMBL" id="GLC24178.1"/>
    </source>
</evidence>
<accession>A0AA37V988</accession>
<reference evidence="2" key="1">
    <citation type="submission" date="2022-08" db="EMBL/GenBank/DDBJ databases">
        <title>Draft genome sequencing of Roseisolibacter agri AW1220.</title>
        <authorList>
            <person name="Tobiishi Y."/>
            <person name="Tonouchi A."/>
        </authorList>
    </citation>
    <scope>NUCLEOTIDE SEQUENCE</scope>
    <source>
        <strain evidence="2">AW1220</strain>
    </source>
</reference>
<protein>
    <submittedName>
        <fullName evidence="2">Uncharacterized protein</fullName>
    </submittedName>
</protein>
<evidence type="ECO:0000313" key="3">
    <source>
        <dbReference type="Proteomes" id="UP001161325"/>
    </source>
</evidence>
<feature type="transmembrane region" description="Helical" evidence="1">
    <location>
        <begin position="76"/>
        <end position="95"/>
    </location>
</feature>
<dbReference type="AlphaFoldDB" id="A0AA37V988"/>
<comment type="caution">
    <text evidence="2">The sequence shown here is derived from an EMBL/GenBank/DDBJ whole genome shotgun (WGS) entry which is preliminary data.</text>
</comment>
<feature type="transmembrane region" description="Helical" evidence="1">
    <location>
        <begin position="43"/>
        <end position="64"/>
    </location>
</feature>
<proteinExistence type="predicted"/>
<organism evidence="2 3">
    <name type="scientific">Roseisolibacter agri</name>
    <dbReference type="NCBI Taxonomy" id="2014610"/>
    <lineage>
        <taxon>Bacteria</taxon>
        <taxon>Pseudomonadati</taxon>
        <taxon>Gemmatimonadota</taxon>
        <taxon>Gemmatimonadia</taxon>
        <taxon>Gemmatimonadales</taxon>
        <taxon>Gemmatimonadaceae</taxon>
        <taxon>Roseisolibacter</taxon>
    </lineage>
</organism>
<evidence type="ECO:0000256" key="1">
    <source>
        <dbReference type="SAM" id="Phobius"/>
    </source>
</evidence>
<keyword evidence="3" id="KW-1185">Reference proteome</keyword>
<gene>
    <name evidence="2" type="ORF">rosag_06910</name>
</gene>
<dbReference type="Proteomes" id="UP001161325">
    <property type="component" value="Unassembled WGS sequence"/>
</dbReference>
<dbReference type="RefSeq" id="WP_284348628.1">
    <property type="nucleotide sequence ID" value="NZ_BRXS01000001.1"/>
</dbReference>
<dbReference type="PROSITE" id="PS51257">
    <property type="entry name" value="PROKAR_LIPOPROTEIN"/>
    <property type="match status" value="1"/>
</dbReference>
<dbReference type="EMBL" id="BRXS01000001">
    <property type="protein sequence ID" value="GLC24178.1"/>
    <property type="molecule type" value="Genomic_DNA"/>
</dbReference>